<reference evidence="2 3" key="1">
    <citation type="submission" date="2019-06" db="EMBL/GenBank/DDBJ databases">
        <title>A complete genome sequence for Luteibacter pinisoli MAH-14.</title>
        <authorList>
            <person name="Baltrus D.A."/>
        </authorList>
    </citation>
    <scope>NUCLEOTIDE SEQUENCE [LARGE SCALE GENOMIC DNA]</scope>
    <source>
        <strain evidence="2 3">MAH-14</strain>
    </source>
</reference>
<dbReference type="RefSeq" id="WP_139983100.1">
    <property type="nucleotide sequence ID" value="NZ_CP041046.1"/>
</dbReference>
<dbReference type="Gene3D" id="3.30.930.30">
    <property type="match status" value="1"/>
</dbReference>
<protein>
    <submittedName>
        <fullName evidence="2">Uncharacterized protein</fullName>
    </submittedName>
</protein>
<gene>
    <name evidence="2" type="ORF">FIV34_12140</name>
</gene>
<accession>A0A4Y5Z6P0</accession>
<proteinExistence type="predicted"/>
<dbReference type="Proteomes" id="UP000316093">
    <property type="component" value="Chromosome"/>
</dbReference>
<evidence type="ECO:0000313" key="3">
    <source>
        <dbReference type="Proteomes" id="UP000316093"/>
    </source>
</evidence>
<name>A0A4Y5Z6P0_9GAMM</name>
<dbReference type="KEGG" id="lpy:FIV34_12140"/>
<keyword evidence="3" id="KW-1185">Reference proteome</keyword>
<evidence type="ECO:0000256" key="1">
    <source>
        <dbReference type="SAM" id="MobiDB-lite"/>
    </source>
</evidence>
<dbReference type="EMBL" id="CP041046">
    <property type="protein sequence ID" value="QDE39908.1"/>
    <property type="molecule type" value="Genomic_DNA"/>
</dbReference>
<sequence>MTHEIELELHTRPTDGTAVALIARRLCIELIDKRTGNFHDHTVRGTPDSSMTVAPPGALAWCSHAEEVWNRVEWAERHGTPPVFFELRTPIPGTMDKVEVHDFARNLAGFIARDMSVPVTFAVLGGTVPWPVRDDPGRHVRLCFPTRMLALADYSNAIRDRSNEPSGFAGRLAMTTNPHLAKQFTTRVTQEVGRLRHAAGSTLPIGKMRPFLPDDGDLFDDLPLPAAVPTENPETHPLLVRLRKEAPRGMTLPDLRDFELAMGFARTVEDALGDVVAHGKVDENLRAQLARVSTSVLDHAYRLDEARRYRARVDRELKEMKPLKKSFFVFLRGRMELASLARQRKIDEQSRASLHVTELKAAAGRLRLQVSKLKVDCRVSDLALSTARSELKDAVKGLHGADPNLLTHMLVIAGDEERVQMKLAMASVIPKVAEPSEVSSGEGGHTGPPIKPGRGGGPR</sequence>
<feature type="region of interest" description="Disordered" evidence="1">
    <location>
        <begin position="433"/>
        <end position="459"/>
    </location>
</feature>
<evidence type="ECO:0000313" key="2">
    <source>
        <dbReference type="EMBL" id="QDE39908.1"/>
    </source>
</evidence>
<dbReference type="AlphaFoldDB" id="A0A4Y5Z6P0"/>
<organism evidence="2 3">
    <name type="scientific">Luteibacter pinisoli</name>
    <dbReference type="NCBI Taxonomy" id="2589080"/>
    <lineage>
        <taxon>Bacteria</taxon>
        <taxon>Pseudomonadati</taxon>
        <taxon>Pseudomonadota</taxon>
        <taxon>Gammaproteobacteria</taxon>
        <taxon>Lysobacterales</taxon>
        <taxon>Rhodanobacteraceae</taxon>
        <taxon>Luteibacter</taxon>
    </lineage>
</organism>
<dbReference type="OrthoDB" id="1826980at2"/>